<evidence type="ECO:0000313" key="2">
    <source>
        <dbReference type="Proteomes" id="UP000253934"/>
    </source>
</evidence>
<evidence type="ECO:0000313" key="1">
    <source>
        <dbReference type="EMBL" id="RDB35026.1"/>
    </source>
</evidence>
<dbReference type="AlphaFoldDB" id="A0A369KV75"/>
<reference evidence="1" key="1">
    <citation type="submission" date="2018-04" db="EMBL/GenBank/DDBJ databases">
        <title>Draft genome sequence of the Candidatus Spirobacillus cienkowskii, a pathogen of freshwater Daphnia species, reconstructed from hemolymph metagenomic reads.</title>
        <authorList>
            <person name="Bresciani L."/>
            <person name="Lemos L.N."/>
            <person name="Wale N."/>
            <person name="Lin J.Y."/>
            <person name="Fernandes G.R."/>
            <person name="Duffy M.A."/>
            <person name="Rodrigues J.M."/>
        </authorList>
    </citation>
    <scope>NUCLEOTIDE SEQUENCE [LARGE SCALE GENOMIC DNA]</scope>
    <source>
        <strain evidence="1">Binning01</strain>
    </source>
</reference>
<sequence>MVSFCITDDKFLEGKIDIVLFEVKNSTILNYSYRFDNTKTVKKIITPFYEIKNSIFDYYNTRVKKNFFHNYDNCFKDHF</sequence>
<protein>
    <submittedName>
        <fullName evidence="1">Uncharacterized protein</fullName>
    </submittedName>
</protein>
<keyword evidence="2" id="KW-1185">Reference proteome</keyword>
<gene>
    <name evidence="1" type="ORF">DCC88_12300</name>
</gene>
<organism evidence="1 2">
    <name type="scientific">Spirobacillus cienkowskii</name>
    <dbReference type="NCBI Taxonomy" id="495820"/>
    <lineage>
        <taxon>Bacteria</taxon>
        <taxon>Pseudomonadati</taxon>
        <taxon>Bdellovibrionota</taxon>
        <taxon>Oligoflexia</taxon>
        <taxon>Silvanigrellales</taxon>
        <taxon>Spirobacillus</taxon>
    </lineage>
</organism>
<accession>A0A369KV75</accession>
<proteinExistence type="predicted"/>
<dbReference type="EMBL" id="QOVW01000117">
    <property type="protein sequence ID" value="RDB35026.1"/>
    <property type="molecule type" value="Genomic_DNA"/>
</dbReference>
<dbReference type="Proteomes" id="UP000253934">
    <property type="component" value="Unassembled WGS sequence"/>
</dbReference>
<name>A0A369KV75_9BACT</name>
<comment type="caution">
    <text evidence="1">The sequence shown here is derived from an EMBL/GenBank/DDBJ whole genome shotgun (WGS) entry which is preliminary data.</text>
</comment>